<proteinExistence type="inferred from homology"/>
<dbReference type="InterPro" id="IPR001624">
    <property type="entry name" value="FliE"/>
</dbReference>
<dbReference type="PANTHER" id="PTHR34653">
    <property type="match status" value="1"/>
</dbReference>
<evidence type="ECO:0000256" key="3">
    <source>
        <dbReference type="ARBA" id="ARBA00018024"/>
    </source>
</evidence>
<comment type="caution">
    <text evidence="6">The sequence shown here is derived from an EMBL/GenBank/DDBJ whole genome shotgun (WGS) entry which is preliminary data.</text>
</comment>
<evidence type="ECO:0000256" key="4">
    <source>
        <dbReference type="ARBA" id="ARBA00023143"/>
    </source>
</evidence>
<name>A0ABN1L502_9GAMM</name>
<dbReference type="PANTHER" id="PTHR34653:SF1">
    <property type="entry name" value="FLAGELLAR HOOK-BASAL BODY COMPLEX PROTEIN FLIE"/>
    <property type="match status" value="1"/>
</dbReference>
<keyword evidence="4 5" id="KW-0975">Bacterial flagellum</keyword>
<dbReference type="EMBL" id="BAAAFA010000003">
    <property type="protein sequence ID" value="GAA0814395.1"/>
    <property type="molecule type" value="Genomic_DNA"/>
</dbReference>
<reference evidence="6 7" key="1">
    <citation type="journal article" date="2019" name="Int. J. Syst. Evol. Microbiol.">
        <title>The Global Catalogue of Microorganisms (GCM) 10K type strain sequencing project: providing services to taxonomists for standard genome sequencing and annotation.</title>
        <authorList>
            <consortium name="The Broad Institute Genomics Platform"/>
            <consortium name="The Broad Institute Genome Sequencing Center for Infectious Disease"/>
            <person name="Wu L."/>
            <person name="Ma J."/>
        </authorList>
    </citation>
    <scope>NUCLEOTIDE SEQUENCE [LARGE SCALE GENOMIC DNA]</scope>
    <source>
        <strain evidence="6 7">JCM 15608</strain>
    </source>
</reference>
<dbReference type="Proteomes" id="UP001500021">
    <property type="component" value="Unassembled WGS sequence"/>
</dbReference>
<organism evidence="6 7">
    <name type="scientific">Colwellia asteriadis</name>
    <dbReference type="NCBI Taxonomy" id="517723"/>
    <lineage>
        <taxon>Bacteria</taxon>
        <taxon>Pseudomonadati</taxon>
        <taxon>Pseudomonadota</taxon>
        <taxon>Gammaproteobacteria</taxon>
        <taxon>Alteromonadales</taxon>
        <taxon>Colwelliaceae</taxon>
        <taxon>Colwellia</taxon>
    </lineage>
</organism>
<evidence type="ECO:0000256" key="2">
    <source>
        <dbReference type="ARBA" id="ARBA00009272"/>
    </source>
</evidence>
<comment type="subcellular location">
    <subcellularLocation>
        <location evidence="1 5">Bacterial flagellum basal body</location>
    </subcellularLocation>
</comment>
<dbReference type="HAMAP" id="MF_00724">
    <property type="entry name" value="FliE"/>
    <property type="match status" value="1"/>
</dbReference>
<dbReference type="Pfam" id="PF02049">
    <property type="entry name" value="FliE"/>
    <property type="match status" value="1"/>
</dbReference>
<evidence type="ECO:0000256" key="5">
    <source>
        <dbReference type="HAMAP-Rule" id="MF_00724"/>
    </source>
</evidence>
<dbReference type="NCBIfam" id="TIGR00205">
    <property type="entry name" value="fliE"/>
    <property type="match status" value="1"/>
</dbReference>
<keyword evidence="7" id="KW-1185">Reference proteome</keyword>
<accession>A0ABN1L502</accession>
<protein>
    <recommendedName>
        <fullName evidence="3 5">Flagellar hook-basal body complex protein FliE</fullName>
    </recommendedName>
</protein>
<evidence type="ECO:0000256" key="1">
    <source>
        <dbReference type="ARBA" id="ARBA00004117"/>
    </source>
</evidence>
<dbReference type="PRINTS" id="PR01006">
    <property type="entry name" value="FLGHOOKFLIE"/>
</dbReference>
<sequence>MSLEAIAKPQNNDNIVNNTTNNFGDLLSNALNTVNDLHKDAGKKTTAFELGDRSVTLADVMIARSKAGIGSDAAIQIRNKAIEGYKEIMSMPV</sequence>
<comment type="similarity">
    <text evidence="2 5">Belongs to the FliE family.</text>
</comment>
<evidence type="ECO:0000313" key="7">
    <source>
        <dbReference type="Proteomes" id="UP001500021"/>
    </source>
</evidence>
<gene>
    <name evidence="5" type="primary">fliE</name>
    <name evidence="6" type="ORF">GCM10009111_11190</name>
</gene>
<evidence type="ECO:0000313" key="6">
    <source>
        <dbReference type="EMBL" id="GAA0814395.1"/>
    </source>
</evidence>